<keyword evidence="4" id="KW-1185">Reference proteome</keyword>
<feature type="compositionally biased region" description="Low complexity" evidence="2">
    <location>
        <begin position="189"/>
        <end position="205"/>
    </location>
</feature>
<dbReference type="AlphaFoldDB" id="A0A9P3GIM2"/>
<name>A0A9P3GIM2_9APHY</name>
<comment type="caution">
    <text evidence="3">The sequence shown here is derived from an EMBL/GenBank/DDBJ whole genome shotgun (WGS) entry which is preliminary data.</text>
</comment>
<evidence type="ECO:0000313" key="3">
    <source>
        <dbReference type="EMBL" id="GJE94320.1"/>
    </source>
</evidence>
<accession>A0A9P3GIM2</accession>
<organism evidence="3 4">
    <name type="scientific">Phanerochaete sordida</name>
    <dbReference type="NCBI Taxonomy" id="48140"/>
    <lineage>
        <taxon>Eukaryota</taxon>
        <taxon>Fungi</taxon>
        <taxon>Dikarya</taxon>
        <taxon>Basidiomycota</taxon>
        <taxon>Agaricomycotina</taxon>
        <taxon>Agaricomycetes</taxon>
        <taxon>Polyporales</taxon>
        <taxon>Phanerochaetaceae</taxon>
        <taxon>Phanerochaete</taxon>
    </lineage>
</organism>
<protein>
    <submittedName>
        <fullName evidence="3">Uncharacterized protein</fullName>
    </submittedName>
</protein>
<feature type="compositionally biased region" description="Basic and acidic residues" evidence="2">
    <location>
        <begin position="229"/>
        <end position="239"/>
    </location>
</feature>
<dbReference type="Proteomes" id="UP000703269">
    <property type="component" value="Unassembled WGS sequence"/>
</dbReference>
<feature type="region of interest" description="Disordered" evidence="2">
    <location>
        <begin position="436"/>
        <end position="462"/>
    </location>
</feature>
<evidence type="ECO:0000313" key="4">
    <source>
        <dbReference type="Proteomes" id="UP000703269"/>
    </source>
</evidence>
<reference evidence="3 4" key="1">
    <citation type="submission" date="2021-08" db="EMBL/GenBank/DDBJ databases">
        <title>Draft Genome Sequence of Phanerochaete sordida strain YK-624.</title>
        <authorList>
            <person name="Mori T."/>
            <person name="Dohra H."/>
            <person name="Suzuki T."/>
            <person name="Kawagishi H."/>
            <person name="Hirai H."/>
        </authorList>
    </citation>
    <scope>NUCLEOTIDE SEQUENCE [LARGE SCALE GENOMIC DNA]</scope>
    <source>
        <strain evidence="3 4">YK-624</strain>
    </source>
</reference>
<dbReference type="EMBL" id="BPQB01000039">
    <property type="protein sequence ID" value="GJE94320.1"/>
    <property type="molecule type" value="Genomic_DNA"/>
</dbReference>
<feature type="region of interest" description="Disordered" evidence="2">
    <location>
        <begin position="149"/>
        <end position="250"/>
    </location>
</feature>
<sequence length="462" mass="50884">MDGLRMDVEHAPDLVVFFNSRTREMRQEMEKLKKENEGLREENHNLKVEAERASQAKLAIGGEDSEASNDAEAELIRTRHELAGSNREVQELVSANSLLEKEVAGLRSELDALRNEDQDRSDGPLSHNSERNWKKLCAQVEELRLGMLQRPSVAHEKEMEPVQLDERPPQPSAGVSTSGNPVLVEADTSGSSGAAEEPEGASAGSVVPSSQTSRLDPPSEVGSGEMDGEEARGSADREIPSAPNRVRFAIDGPGPEASIPCVTTERKWRLWSLPGHIRKLLAPCGFVFFSPTLTVFPAHGRHDCARVIDAKYRYRLTDGGERCQEASHLSKGVAGSTVDLFHEQNGGICYLGTYEYTAISQLSPAEFKELSHAVRKAIISVTLKPLSMVSAAERERAVKQYLAGELHAQYADLQFMTFNRALYNALQAWKNHIQDGPKQLPTAKRKADGDTPDTDVRKKARV</sequence>
<feature type="coiled-coil region" evidence="1">
    <location>
        <begin position="15"/>
        <end position="56"/>
    </location>
</feature>
<feature type="coiled-coil region" evidence="1">
    <location>
        <begin position="82"/>
        <end position="116"/>
    </location>
</feature>
<evidence type="ECO:0000256" key="2">
    <source>
        <dbReference type="SAM" id="MobiDB-lite"/>
    </source>
</evidence>
<feature type="compositionally biased region" description="Basic and acidic residues" evidence="2">
    <location>
        <begin position="445"/>
        <end position="462"/>
    </location>
</feature>
<evidence type="ECO:0000256" key="1">
    <source>
        <dbReference type="SAM" id="Coils"/>
    </source>
</evidence>
<feature type="compositionally biased region" description="Basic and acidic residues" evidence="2">
    <location>
        <begin position="153"/>
        <end position="168"/>
    </location>
</feature>
<keyword evidence="1" id="KW-0175">Coiled coil</keyword>
<proteinExistence type="predicted"/>
<gene>
    <name evidence="3" type="ORF">PsYK624_104890</name>
</gene>